<dbReference type="InterPro" id="IPR029061">
    <property type="entry name" value="THDP-binding"/>
</dbReference>
<evidence type="ECO:0000259" key="3">
    <source>
        <dbReference type="Pfam" id="PF17147"/>
    </source>
</evidence>
<dbReference type="GO" id="GO:0019752">
    <property type="term" value="P:carboxylic acid metabolic process"/>
    <property type="evidence" value="ECO:0007669"/>
    <property type="project" value="UniProtKB-ARBA"/>
</dbReference>
<dbReference type="InterPro" id="IPR009014">
    <property type="entry name" value="Transketo_C/PFOR_II"/>
</dbReference>
<evidence type="ECO:0000313" key="5">
    <source>
        <dbReference type="Proteomes" id="UP000181901"/>
    </source>
</evidence>
<dbReference type="Gene3D" id="3.40.50.970">
    <property type="match status" value="1"/>
</dbReference>
<evidence type="ECO:0000256" key="1">
    <source>
        <dbReference type="ARBA" id="ARBA00023002"/>
    </source>
</evidence>
<feature type="domain" description="Pyruvate flavodoxin/ferredoxin oxidoreductase pyrimidine binding" evidence="2">
    <location>
        <begin position="14"/>
        <end position="236"/>
    </location>
</feature>
<name>A0A1J5N6V0_9BACT</name>
<gene>
    <name evidence="4" type="primary">padG</name>
    <name evidence="4" type="ORF">BerOc1_02466</name>
</gene>
<dbReference type="SUPFAM" id="SSF52518">
    <property type="entry name" value="Thiamin diphosphate-binding fold (THDP-binding)"/>
    <property type="match status" value="1"/>
</dbReference>
<dbReference type="FunFam" id="3.40.50.970:FF:000012">
    <property type="entry name" value="Pyruvate:ferredoxin (Flavodoxin) oxidoreductase"/>
    <property type="match status" value="1"/>
</dbReference>
<dbReference type="RefSeq" id="WP_071545960.1">
    <property type="nucleotide sequence ID" value="NZ_LKAQ01000004.1"/>
</dbReference>
<proteinExistence type="predicted"/>
<sequence>MIKVLSGNKAAAHGVRLARPDVIAMYPITPQTPLAEELAHFHAVGEIDSEMIEVEGEHTAMSAITGAAVAGGRVFTATSSWGLSYMNEPLMYCAGMRVPAVMVDVTRETSSMRGVGGSRQDIMTARDCGWIMIEPENSQEVLDTVLMAYRLSEDPEVLLPVMVAYDGFFLSHQYERVDVPDQALVDKFLAPVADRSRRTTLETDRKRHFSISLAGLEFAYYRKQTLDALEHTKEVYEKVEQEFEAIFGRKYGMVDEYRTEDADIVFLTAGSSSGTVKTVVDSARERGIKVGCVRLRMFRPFPREALAKALEGKKAVACIERSICLGWDCGHLFQEARAVLPDLKNPPIMVDFIDGLSSLDITVDHIGKALAITIAAMNGEKVKECNWLIWE</sequence>
<evidence type="ECO:0000313" key="4">
    <source>
        <dbReference type="EMBL" id="OIQ50528.1"/>
    </source>
</evidence>
<dbReference type="EMBL" id="LKAQ01000004">
    <property type="protein sequence ID" value="OIQ50528.1"/>
    <property type="molecule type" value="Genomic_DNA"/>
</dbReference>
<dbReference type="Gene3D" id="3.40.50.920">
    <property type="match status" value="1"/>
</dbReference>
<dbReference type="FunFam" id="3.40.50.920:FF:000010">
    <property type="entry name" value="Pyruvate ferredoxin oxidoreductase, alpha subunit"/>
    <property type="match status" value="1"/>
</dbReference>
<dbReference type="OrthoDB" id="9794954at2"/>
<dbReference type="CDD" id="cd07034">
    <property type="entry name" value="TPP_PYR_PFOR_IOR-alpha_like"/>
    <property type="match status" value="1"/>
</dbReference>
<accession>A0A1J5N6V0</accession>
<keyword evidence="1 4" id="KW-0560">Oxidoreductase</keyword>
<evidence type="ECO:0000259" key="2">
    <source>
        <dbReference type="Pfam" id="PF01855"/>
    </source>
</evidence>
<dbReference type="PANTHER" id="PTHR32154">
    <property type="entry name" value="PYRUVATE-FLAVODOXIN OXIDOREDUCTASE-RELATED"/>
    <property type="match status" value="1"/>
</dbReference>
<keyword evidence="5" id="KW-1185">Reference proteome</keyword>
<dbReference type="Pfam" id="PF01855">
    <property type="entry name" value="POR_N"/>
    <property type="match status" value="1"/>
</dbReference>
<comment type="caution">
    <text evidence="4">The sequence shown here is derived from an EMBL/GenBank/DDBJ whole genome shotgun (WGS) entry which is preliminary data.</text>
</comment>
<dbReference type="InterPro" id="IPR033412">
    <property type="entry name" value="PFOR_II"/>
</dbReference>
<protein>
    <submittedName>
        <fullName evidence="4">NADH-dependent phenylglyoxylate dehydrogenase subunit alpha</fullName>
        <ecNumber evidence="4">1.2.1.58</ecNumber>
    </submittedName>
</protein>
<feature type="domain" description="Pyruvate:ferredoxin oxidoreductase core" evidence="3">
    <location>
        <begin position="262"/>
        <end position="366"/>
    </location>
</feature>
<dbReference type="InterPro" id="IPR050722">
    <property type="entry name" value="Pyruvate:ferred/Flavod_OxRd"/>
</dbReference>
<dbReference type="EC" id="1.2.1.58" evidence="4"/>
<dbReference type="Proteomes" id="UP000181901">
    <property type="component" value="Unassembled WGS sequence"/>
</dbReference>
<dbReference type="InterPro" id="IPR002880">
    <property type="entry name" value="Pyrv_Fd/Flavodoxin_OxRdtase_N"/>
</dbReference>
<organism evidence="4 5">
    <name type="scientific">Pseudodesulfovibrio hydrargyri</name>
    <dbReference type="NCBI Taxonomy" id="2125990"/>
    <lineage>
        <taxon>Bacteria</taxon>
        <taxon>Pseudomonadati</taxon>
        <taxon>Thermodesulfobacteriota</taxon>
        <taxon>Desulfovibrionia</taxon>
        <taxon>Desulfovibrionales</taxon>
        <taxon>Desulfovibrionaceae</taxon>
    </lineage>
</organism>
<dbReference type="SUPFAM" id="SSF52922">
    <property type="entry name" value="TK C-terminal domain-like"/>
    <property type="match status" value="1"/>
</dbReference>
<dbReference type="GO" id="GO:0047110">
    <property type="term" value="F:phenylglyoxylate dehydrogenase (acylating) activity"/>
    <property type="evidence" value="ECO:0007669"/>
    <property type="project" value="UniProtKB-EC"/>
</dbReference>
<dbReference type="AlphaFoldDB" id="A0A1J5N6V0"/>
<dbReference type="GO" id="GO:0006979">
    <property type="term" value="P:response to oxidative stress"/>
    <property type="evidence" value="ECO:0007669"/>
    <property type="project" value="TreeGrafter"/>
</dbReference>
<dbReference type="PANTHER" id="PTHR32154:SF0">
    <property type="entry name" value="PYRUVATE-FLAVODOXIN OXIDOREDUCTASE-RELATED"/>
    <property type="match status" value="1"/>
</dbReference>
<dbReference type="Pfam" id="PF17147">
    <property type="entry name" value="PFOR_II"/>
    <property type="match status" value="1"/>
</dbReference>
<reference evidence="4 5" key="1">
    <citation type="submission" date="2015-09" db="EMBL/GenBank/DDBJ databases">
        <title>Genome of Desulfovibrio dechloracetivorans BerOc1, a mercury methylating strain isolated from highly hydrocarbons and metals contaminated coastal sediments.</title>
        <authorList>
            <person name="Goni Urriza M."/>
            <person name="Gassie C."/>
            <person name="Bouchez O."/>
            <person name="Klopp C."/>
            <person name="Ranchou-Peyruse A."/>
            <person name="Remy G."/>
        </authorList>
    </citation>
    <scope>NUCLEOTIDE SEQUENCE [LARGE SCALE GENOMIC DNA]</scope>
    <source>
        <strain evidence="4 5">BerOc1</strain>
    </source>
</reference>